<dbReference type="PROSITE" id="PS50043">
    <property type="entry name" value="HTH_LUXR_2"/>
    <property type="match status" value="1"/>
</dbReference>
<sequence length="265" mass="28329">MVGAAARVAGWIDVLADILSEPIRDFPLGVIGHALVETFAADAASRTWRTPEGRAEFAAVARPGATFGGRTLAEAGLTIADAANSELLQHHPLLRWYRLTRTITPQTMDRVPKAVCLTSRSGEVSELMSAHGLARQLAIPLSASERDGAAVVLCRCRGEDFSDEDLEVATRIAPLFRALRTQVELLREVPSAGPTSALSDRELAVLALVARGCTAFAIASQLQCAPRTVEKHLEHVYRKLGVCDRVSAVRVAHATGVLGRPAAAR</sequence>
<evidence type="ECO:0000256" key="3">
    <source>
        <dbReference type="ARBA" id="ARBA00023163"/>
    </source>
</evidence>
<keyword evidence="3" id="KW-0804">Transcription</keyword>
<proteinExistence type="predicted"/>
<gene>
    <name evidence="5" type="ORF">D7D94_04655</name>
</gene>
<reference evidence="5 6" key="1">
    <citation type="submission" date="2018-09" db="EMBL/GenBank/DDBJ databases">
        <title>Whole genome sequencing of Microbacterium oryzae strain MB-10T.</title>
        <authorList>
            <person name="Das S.K."/>
        </authorList>
    </citation>
    <scope>NUCLEOTIDE SEQUENCE [LARGE SCALE GENOMIC DNA]</scope>
    <source>
        <strain evidence="5 6">MB-10</strain>
    </source>
</reference>
<dbReference type="GO" id="GO:0003677">
    <property type="term" value="F:DNA binding"/>
    <property type="evidence" value="ECO:0007669"/>
    <property type="project" value="UniProtKB-KW"/>
</dbReference>
<dbReference type="GO" id="GO:0006355">
    <property type="term" value="P:regulation of DNA-templated transcription"/>
    <property type="evidence" value="ECO:0007669"/>
    <property type="project" value="InterPro"/>
</dbReference>
<evidence type="ECO:0000256" key="2">
    <source>
        <dbReference type="ARBA" id="ARBA00023125"/>
    </source>
</evidence>
<dbReference type="OrthoDB" id="3178268at2"/>
<dbReference type="EMBL" id="CP032550">
    <property type="protein sequence ID" value="QGU27033.1"/>
    <property type="molecule type" value="Genomic_DNA"/>
</dbReference>
<dbReference type="Gene3D" id="1.10.10.10">
    <property type="entry name" value="Winged helix-like DNA-binding domain superfamily/Winged helix DNA-binding domain"/>
    <property type="match status" value="1"/>
</dbReference>
<evidence type="ECO:0000313" key="6">
    <source>
        <dbReference type="Proteomes" id="UP000422989"/>
    </source>
</evidence>
<keyword evidence="2" id="KW-0238">DNA-binding</keyword>
<evidence type="ECO:0000313" key="5">
    <source>
        <dbReference type="EMBL" id="QGU27033.1"/>
    </source>
</evidence>
<name>A0A6I6DW15_9MICO</name>
<dbReference type="Proteomes" id="UP000422989">
    <property type="component" value="Chromosome"/>
</dbReference>
<accession>A0A6I6DW15</accession>
<dbReference type="InterPro" id="IPR016032">
    <property type="entry name" value="Sig_transdc_resp-reg_C-effctor"/>
</dbReference>
<dbReference type="InterPro" id="IPR000792">
    <property type="entry name" value="Tscrpt_reg_LuxR_C"/>
</dbReference>
<dbReference type="InterPro" id="IPR036388">
    <property type="entry name" value="WH-like_DNA-bd_sf"/>
</dbReference>
<dbReference type="KEGG" id="moj:D7D94_04655"/>
<dbReference type="PANTHER" id="PTHR44688">
    <property type="entry name" value="DNA-BINDING TRANSCRIPTIONAL ACTIVATOR DEVR_DOSR"/>
    <property type="match status" value="1"/>
</dbReference>
<protein>
    <submittedName>
        <fullName evidence="5">LuxR family transcriptional regulator</fullName>
    </submittedName>
</protein>
<evidence type="ECO:0000259" key="4">
    <source>
        <dbReference type="PROSITE" id="PS50043"/>
    </source>
</evidence>
<dbReference type="PANTHER" id="PTHR44688:SF16">
    <property type="entry name" value="DNA-BINDING TRANSCRIPTIONAL ACTIVATOR DEVR_DOSR"/>
    <property type="match status" value="1"/>
</dbReference>
<evidence type="ECO:0000256" key="1">
    <source>
        <dbReference type="ARBA" id="ARBA00023015"/>
    </source>
</evidence>
<dbReference type="SMART" id="SM00421">
    <property type="entry name" value="HTH_LUXR"/>
    <property type="match status" value="1"/>
</dbReference>
<dbReference type="AlphaFoldDB" id="A0A6I6DW15"/>
<keyword evidence="1" id="KW-0805">Transcription regulation</keyword>
<dbReference type="Pfam" id="PF00196">
    <property type="entry name" value="GerE"/>
    <property type="match status" value="1"/>
</dbReference>
<dbReference type="PRINTS" id="PR00038">
    <property type="entry name" value="HTHLUXR"/>
</dbReference>
<dbReference type="SUPFAM" id="SSF46894">
    <property type="entry name" value="C-terminal effector domain of the bipartite response regulators"/>
    <property type="match status" value="1"/>
</dbReference>
<keyword evidence="6" id="KW-1185">Reference proteome</keyword>
<dbReference type="CDD" id="cd06170">
    <property type="entry name" value="LuxR_C_like"/>
    <property type="match status" value="1"/>
</dbReference>
<organism evidence="5 6">
    <name type="scientific">Microbacterium oryzae</name>
    <dbReference type="NCBI Taxonomy" id="743009"/>
    <lineage>
        <taxon>Bacteria</taxon>
        <taxon>Bacillati</taxon>
        <taxon>Actinomycetota</taxon>
        <taxon>Actinomycetes</taxon>
        <taxon>Micrococcales</taxon>
        <taxon>Microbacteriaceae</taxon>
        <taxon>Microbacterium</taxon>
    </lineage>
</organism>
<dbReference type="PROSITE" id="PS00622">
    <property type="entry name" value="HTH_LUXR_1"/>
    <property type="match status" value="1"/>
</dbReference>
<feature type="domain" description="HTH luxR-type" evidence="4">
    <location>
        <begin position="191"/>
        <end position="256"/>
    </location>
</feature>